<feature type="signal peptide" evidence="4">
    <location>
        <begin position="1"/>
        <end position="20"/>
    </location>
</feature>
<dbReference type="OrthoDB" id="3979391at2"/>
<evidence type="ECO:0000256" key="4">
    <source>
        <dbReference type="SAM" id="SignalP"/>
    </source>
</evidence>
<dbReference type="RefSeq" id="WP_129254474.1">
    <property type="nucleotide sequence ID" value="NZ_SAXA01000007.1"/>
</dbReference>
<dbReference type="InterPro" id="IPR029058">
    <property type="entry name" value="AB_hydrolase_fold"/>
</dbReference>
<keyword evidence="3" id="KW-0378">Hydrolase</keyword>
<dbReference type="Gene3D" id="3.40.50.1820">
    <property type="entry name" value="alpha/beta hydrolase"/>
    <property type="match status" value="2"/>
</dbReference>
<dbReference type="PANTHER" id="PTHR11010:SF38">
    <property type="entry name" value="LYSOSOMAL PRO-X CARBOXYPEPTIDASE"/>
    <property type="match status" value="1"/>
</dbReference>
<evidence type="ECO:0000256" key="1">
    <source>
        <dbReference type="ARBA" id="ARBA00022670"/>
    </source>
</evidence>
<keyword evidence="1" id="KW-0645">Protease</keyword>
<evidence type="ECO:0000256" key="3">
    <source>
        <dbReference type="ARBA" id="ARBA00022801"/>
    </source>
</evidence>
<reference evidence="5 6" key="1">
    <citation type="submission" date="2019-01" db="EMBL/GenBank/DDBJ databases">
        <title>Ancylomarina salipaludis sp. nov., isolated from a salt marsh.</title>
        <authorList>
            <person name="Yoon J.-H."/>
        </authorList>
    </citation>
    <scope>NUCLEOTIDE SEQUENCE [LARGE SCALE GENOMIC DNA]</scope>
    <source>
        <strain evidence="5 6">SHSM-M15</strain>
    </source>
</reference>
<sequence length="436" mass="50203">MKIKKLKYLLVIAAIGLVTACQTQPKDLLTQLSELPNVSVEKIVGDTTFNDYYEMWFTQPIDHENPKLGTFKQRVLLGHRDLSKPMVVEIQGYNIWTEKAGELSKLIDANQLTIEHRYFKQSRPDSLQWDKLTIKQAAADQHAVIQALKKIYKNKWISTGISKGGQTTIYHRFFYPDDVDVSVPYVAPMNLSREDERIHKHLASVGDELTRKKIKDFQIACFEKKAELIPLLEQLALDKDYQFSIGLEKALDLNILEYSFSFWQWGNTNSDEIPGSDASAEELFQHLTKTSSFSFFEDKDIIKQQPFFYQALTEIGMYSYEVSPFAKYLNAPKNLTFDFTLPKGVEGAFMPESMLAVNHWLQTDADKMLCIYGEYDTWSATQVDLNGNDKCKKFINPAGAHSTRIKSFPPEMQKEIVKALETWLKMDIDEEKLIRN</sequence>
<evidence type="ECO:0000313" key="6">
    <source>
        <dbReference type="Proteomes" id="UP000289703"/>
    </source>
</evidence>
<dbReference type="SUPFAM" id="SSF53474">
    <property type="entry name" value="alpha/beta-Hydrolases"/>
    <property type="match status" value="1"/>
</dbReference>
<dbReference type="Pfam" id="PF05576">
    <property type="entry name" value="Peptidase_S37"/>
    <property type="match status" value="1"/>
</dbReference>
<dbReference type="GO" id="GO:0008239">
    <property type="term" value="F:dipeptidyl-peptidase activity"/>
    <property type="evidence" value="ECO:0007669"/>
    <property type="project" value="TreeGrafter"/>
</dbReference>
<accession>A0A4Q1JLE5</accession>
<dbReference type="GO" id="GO:0006508">
    <property type="term" value="P:proteolysis"/>
    <property type="evidence" value="ECO:0007669"/>
    <property type="project" value="UniProtKB-KW"/>
</dbReference>
<protein>
    <submittedName>
        <fullName evidence="5">Peptidase</fullName>
    </submittedName>
</protein>
<dbReference type="PROSITE" id="PS51257">
    <property type="entry name" value="PROKAR_LIPOPROTEIN"/>
    <property type="match status" value="1"/>
</dbReference>
<keyword evidence="6" id="KW-1185">Reference proteome</keyword>
<dbReference type="InterPro" id="IPR008761">
    <property type="entry name" value="Peptidase_S37"/>
</dbReference>
<proteinExistence type="predicted"/>
<keyword evidence="2 4" id="KW-0732">Signal</keyword>
<evidence type="ECO:0000313" key="5">
    <source>
        <dbReference type="EMBL" id="RXQ94547.1"/>
    </source>
</evidence>
<dbReference type="AlphaFoldDB" id="A0A4Q1JLE5"/>
<dbReference type="EMBL" id="SAXA01000007">
    <property type="protein sequence ID" value="RXQ94547.1"/>
    <property type="molecule type" value="Genomic_DNA"/>
</dbReference>
<organism evidence="5 6">
    <name type="scientific">Ancylomarina salipaludis</name>
    <dbReference type="NCBI Taxonomy" id="2501299"/>
    <lineage>
        <taxon>Bacteria</taxon>
        <taxon>Pseudomonadati</taxon>
        <taxon>Bacteroidota</taxon>
        <taxon>Bacteroidia</taxon>
        <taxon>Marinilabiliales</taxon>
        <taxon>Marinifilaceae</taxon>
        <taxon>Ancylomarina</taxon>
    </lineage>
</organism>
<dbReference type="PANTHER" id="PTHR11010">
    <property type="entry name" value="PROTEASE S28 PRO-X CARBOXYPEPTIDASE-RELATED"/>
    <property type="match status" value="1"/>
</dbReference>
<feature type="chain" id="PRO_5020932872" evidence="4">
    <location>
        <begin position="21"/>
        <end position="436"/>
    </location>
</feature>
<comment type="caution">
    <text evidence="5">The sequence shown here is derived from an EMBL/GenBank/DDBJ whole genome shotgun (WGS) entry which is preliminary data.</text>
</comment>
<dbReference type="Proteomes" id="UP000289703">
    <property type="component" value="Unassembled WGS sequence"/>
</dbReference>
<evidence type="ECO:0000256" key="2">
    <source>
        <dbReference type="ARBA" id="ARBA00022729"/>
    </source>
</evidence>
<name>A0A4Q1JLE5_9BACT</name>
<gene>
    <name evidence="5" type="ORF">EO244_09730</name>
</gene>